<dbReference type="GO" id="GO:0009898">
    <property type="term" value="C:cytoplasmic side of plasma membrane"/>
    <property type="evidence" value="ECO:0007669"/>
    <property type="project" value="TreeGrafter"/>
</dbReference>
<feature type="chain" id="PRO_5042975590" description="MD-2-related lipid-recognition domain-containing protein" evidence="2">
    <location>
        <begin position="21"/>
        <end position="208"/>
    </location>
</feature>
<accession>A0AAN9B540</accession>
<name>A0AAN9B540_9CAEN</name>
<dbReference type="AlphaFoldDB" id="A0AAN9B540"/>
<keyword evidence="5" id="KW-1185">Reference proteome</keyword>
<feature type="domain" description="MD-2-related lipid-recognition" evidence="3">
    <location>
        <begin position="60"/>
        <end position="204"/>
    </location>
</feature>
<dbReference type="Pfam" id="PF02221">
    <property type="entry name" value="E1_DerP2_DerF2"/>
    <property type="match status" value="1"/>
</dbReference>
<dbReference type="PANTHER" id="PTHR17357">
    <property type="entry name" value="GM2 GANGLIOSIDE ACTIVATOR PROTEIN"/>
    <property type="match status" value="1"/>
</dbReference>
<gene>
    <name evidence="4" type="ORF">V1264_004860</name>
</gene>
<evidence type="ECO:0000313" key="5">
    <source>
        <dbReference type="Proteomes" id="UP001374579"/>
    </source>
</evidence>
<dbReference type="Proteomes" id="UP001374579">
    <property type="component" value="Unassembled WGS sequence"/>
</dbReference>
<proteinExistence type="predicted"/>
<dbReference type="PANTHER" id="PTHR17357:SF0">
    <property type="entry name" value="GANGLIOSIDE GM2 ACTIVATOR"/>
    <property type="match status" value="1"/>
</dbReference>
<dbReference type="EMBL" id="JBAMIC010000013">
    <property type="protein sequence ID" value="KAK7097959.1"/>
    <property type="molecule type" value="Genomic_DNA"/>
</dbReference>
<dbReference type="GO" id="GO:0006689">
    <property type="term" value="P:ganglioside catabolic process"/>
    <property type="evidence" value="ECO:0007669"/>
    <property type="project" value="InterPro"/>
</dbReference>
<feature type="signal peptide" evidence="2">
    <location>
        <begin position="1"/>
        <end position="20"/>
    </location>
</feature>
<dbReference type="SUPFAM" id="SSF63707">
    <property type="entry name" value="Ganglioside M2 (gm2) activator"/>
    <property type="match status" value="1"/>
</dbReference>
<evidence type="ECO:0000259" key="3">
    <source>
        <dbReference type="SMART" id="SM00737"/>
    </source>
</evidence>
<protein>
    <recommendedName>
        <fullName evidence="3">MD-2-related lipid-recognition domain-containing protein</fullName>
    </recommendedName>
</protein>
<dbReference type="InterPro" id="IPR003172">
    <property type="entry name" value="ML_dom"/>
</dbReference>
<keyword evidence="1 2" id="KW-0732">Signal</keyword>
<comment type="caution">
    <text evidence="4">The sequence shown here is derived from an EMBL/GenBank/DDBJ whole genome shotgun (WGS) entry which is preliminary data.</text>
</comment>
<dbReference type="GO" id="GO:0008047">
    <property type="term" value="F:enzyme activator activity"/>
    <property type="evidence" value="ECO:0007669"/>
    <property type="project" value="InterPro"/>
</dbReference>
<organism evidence="4 5">
    <name type="scientific">Littorina saxatilis</name>
    <dbReference type="NCBI Taxonomy" id="31220"/>
    <lineage>
        <taxon>Eukaryota</taxon>
        <taxon>Metazoa</taxon>
        <taxon>Spiralia</taxon>
        <taxon>Lophotrochozoa</taxon>
        <taxon>Mollusca</taxon>
        <taxon>Gastropoda</taxon>
        <taxon>Caenogastropoda</taxon>
        <taxon>Littorinimorpha</taxon>
        <taxon>Littorinoidea</taxon>
        <taxon>Littorinidae</taxon>
        <taxon>Littorina</taxon>
    </lineage>
</organism>
<evidence type="ECO:0000313" key="4">
    <source>
        <dbReference type="EMBL" id="KAK7097959.1"/>
    </source>
</evidence>
<evidence type="ECO:0000256" key="1">
    <source>
        <dbReference type="ARBA" id="ARBA00022729"/>
    </source>
</evidence>
<reference evidence="4 5" key="1">
    <citation type="submission" date="2024-02" db="EMBL/GenBank/DDBJ databases">
        <title>Chromosome-scale genome assembly of the rough periwinkle Littorina saxatilis.</title>
        <authorList>
            <person name="De Jode A."/>
            <person name="Faria R."/>
            <person name="Formenti G."/>
            <person name="Sims Y."/>
            <person name="Smith T.P."/>
            <person name="Tracey A."/>
            <person name="Wood J.M.D."/>
            <person name="Zagrodzka Z.B."/>
            <person name="Johannesson K."/>
            <person name="Butlin R.K."/>
            <person name="Leder E.H."/>
        </authorList>
    </citation>
    <scope>NUCLEOTIDE SEQUENCE [LARGE SCALE GENOMIC DNA]</scope>
    <source>
        <strain evidence="4">Snail1</strain>
        <tissue evidence="4">Muscle</tissue>
    </source>
</reference>
<dbReference type="SMART" id="SM00737">
    <property type="entry name" value="ML"/>
    <property type="match status" value="1"/>
</dbReference>
<evidence type="ECO:0000256" key="2">
    <source>
        <dbReference type="SAM" id="SignalP"/>
    </source>
</evidence>
<sequence length="208" mass="22629">MQNSLVIVLLAGCSVMAVQPADVVRFSMEETKAKEQTNGVDISREETKGRKPKLLGSFQWKNCGSPSKELMVVESLSIAPDPIAIPGTIKINFTAVFNKTVDAPLQVDLKLEKEEFGFWIEVPCIDNLGSCTYSDLCESLSQATCPLPFVQQKVPCKCPFNKGSYKLSNASFNIPTSGVPTGNYRITANLSVKGVFVGCYYIAATLTD</sequence>
<dbReference type="Gene3D" id="2.70.220.10">
    <property type="entry name" value="Ganglioside GM2 activator"/>
    <property type="match status" value="1"/>
</dbReference>
<dbReference type="InterPro" id="IPR036846">
    <property type="entry name" value="GM2-AP_sf"/>
</dbReference>
<dbReference type="InterPro" id="IPR028996">
    <property type="entry name" value="GM2-AP"/>
</dbReference>
<dbReference type="GO" id="GO:0005319">
    <property type="term" value="F:lipid transporter activity"/>
    <property type="evidence" value="ECO:0007669"/>
    <property type="project" value="TreeGrafter"/>
</dbReference>